<dbReference type="GO" id="GO:0010181">
    <property type="term" value="F:FMN binding"/>
    <property type="evidence" value="ECO:0007669"/>
    <property type="project" value="TreeGrafter"/>
</dbReference>
<protein>
    <recommendedName>
        <fullName evidence="1">Flavoprotein domain-containing protein</fullName>
    </recommendedName>
</protein>
<dbReference type="SUPFAM" id="SSF53254">
    <property type="entry name" value="Phosphoglycerate mutase-like"/>
    <property type="match status" value="1"/>
</dbReference>
<dbReference type="Gene3D" id="3.40.50.1240">
    <property type="entry name" value="Phosphoglycerate mutase-like"/>
    <property type="match status" value="1"/>
</dbReference>
<proteinExistence type="predicted"/>
<dbReference type="Proteomes" id="UP000270834">
    <property type="component" value="Unassembled WGS sequence"/>
</dbReference>
<dbReference type="GO" id="GO:0015937">
    <property type="term" value="P:coenzyme A biosynthetic process"/>
    <property type="evidence" value="ECO:0007669"/>
    <property type="project" value="TreeGrafter"/>
</dbReference>
<dbReference type="AlphaFoldDB" id="A0A3M5EK30"/>
<organism evidence="2 3">
    <name type="scientific">Pseudomonas aeruginosa</name>
    <dbReference type="NCBI Taxonomy" id="287"/>
    <lineage>
        <taxon>Bacteria</taxon>
        <taxon>Pseudomonadati</taxon>
        <taxon>Pseudomonadota</taxon>
        <taxon>Gammaproteobacteria</taxon>
        <taxon>Pseudomonadales</taxon>
        <taxon>Pseudomonadaceae</taxon>
        <taxon>Pseudomonas</taxon>
    </lineage>
</organism>
<evidence type="ECO:0000313" key="2">
    <source>
        <dbReference type="EMBL" id="RMS62689.1"/>
    </source>
</evidence>
<dbReference type="SUPFAM" id="SSF52507">
    <property type="entry name" value="Homo-oligomeric flavin-containing Cys decarboxylases, HFCD"/>
    <property type="match status" value="1"/>
</dbReference>
<name>A0A3M5EK30_PSEAI</name>
<feature type="domain" description="Flavoprotein" evidence="1">
    <location>
        <begin position="7"/>
        <end position="176"/>
    </location>
</feature>
<evidence type="ECO:0000313" key="3">
    <source>
        <dbReference type="Proteomes" id="UP000270834"/>
    </source>
</evidence>
<dbReference type="PANTHER" id="PTHR14359:SF6">
    <property type="entry name" value="PHOSPHOPANTOTHENOYLCYSTEINE DECARBOXYLASE"/>
    <property type="match status" value="1"/>
</dbReference>
<gene>
    <name evidence="2" type="ORF">ALP65_02038</name>
</gene>
<dbReference type="GO" id="GO:0004633">
    <property type="term" value="F:phosphopantothenoylcysteine decarboxylase activity"/>
    <property type="evidence" value="ECO:0007669"/>
    <property type="project" value="TreeGrafter"/>
</dbReference>
<sequence length="305" mass="33263">MQRLYRKRIVLGVGGGIAAYKSAELVRRLRDQGAEVRVVMTQGGREFITPLTLQALSGHPVHTDLLDPAAEAAMGHIELARWADLVLIAPATADLMARLVQGVANDLLTTLVLATDAQIALAPAMNQAMWRDTATQANAELLRQRGFHLFGPAAGSQACGDVGLGRMLEAEELAQRQGIELELENDLRELHFGAWEGRSAAALMDGHSEALGRFWADPYAFTPPGGEPLSEFEARVLAAQRRLRQRHAGRRVLLVTHGGVIRLLLARARGLPREHLLQVDVGHGALFGLRAGEGDDRWHECREGE</sequence>
<accession>A0A3M5EK30</accession>
<dbReference type="InterPro" id="IPR029033">
    <property type="entry name" value="His_PPase_superfam"/>
</dbReference>
<dbReference type="InterPro" id="IPR003382">
    <property type="entry name" value="Flavoprotein"/>
</dbReference>
<dbReference type="EMBL" id="RBSQ01000212">
    <property type="protein sequence ID" value="RMS62689.1"/>
    <property type="molecule type" value="Genomic_DNA"/>
</dbReference>
<reference evidence="2 3" key="1">
    <citation type="submission" date="2018-08" db="EMBL/GenBank/DDBJ databases">
        <title>Recombination of ecologically and evolutionarily significant loci maintains genetic cohesion in the Pseudomonas syringae species complex.</title>
        <authorList>
            <person name="Dillon M."/>
            <person name="Thakur S."/>
            <person name="Almeida R.N.D."/>
            <person name="Weir B.S."/>
            <person name="Guttman D.S."/>
        </authorList>
    </citation>
    <scope>NUCLEOTIDE SEQUENCE [LARGE SCALE GENOMIC DNA]</scope>
    <source>
        <strain evidence="2 3">ICMP 7846</strain>
    </source>
</reference>
<dbReference type="Pfam" id="PF02441">
    <property type="entry name" value="Flavoprotein"/>
    <property type="match status" value="1"/>
</dbReference>
<dbReference type="GO" id="GO:0071513">
    <property type="term" value="C:phosphopantothenoylcysteine decarboxylase complex"/>
    <property type="evidence" value="ECO:0007669"/>
    <property type="project" value="TreeGrafter"/>
</dbReference>
<dbReference type="InterPro" id="IPR013078">
    <property type="entry name" value="His_Pase_superF_clade-1"/>
</dbReference>
<dbReference type="PANTHER" id="PTHR14359">
    <property type="entry name" value="HOMO-OLIGOMERIC FLAVIN CONTAINING CYS DECARBOXYLASE FAMILY"/>
    <property type="match status" value="1"/>
</dbReference>
<comment type="caution">
    <text evidence="2">The sequence shown here is derived from an EMBL/GenBank/DDBJ whole genome shotgun (WGS) entry which is preliminary data.</text>
</comment>
<dbReference type="Gene3D" id="3.40.50.1950">
    <property type="entry name" value="Flavin prenyltransferase-like"/>
    <property type="match status" value="1"/>
</dbReference>
<dbReference type="CDD" id="cd07067">
    <property type="entry name" value="HP_PGM_like"/>
    <property type="match status" value="1"/>
</dbReference>
<evidence type="ECO:0000259" key="1">
    <source>
        <dbReference type="Pfam" id="PF02441"/>
    </source>
</evidence>
<dbReference type="InterPro" id="IPR036551">
    <property type="entry name" value="Flavin_trans-like"/>
</dbReference>